<name>A0A1M4ZIS6_9BACL</name>
<proteinExistence type="inferred from homology"/>
<dbReference type="GO" id="GO:0009319">
    <property type="term" value="C:cytochrome o ubiquinol oxidase complex"/>
    <property type="evidence" value="ECO:0007669"/>
    <property type="project" value="TreeGrafter"/>
</dbReference>
<comment type="similarity">
    <text evidence="2">Belongs to the cytochrome c oxidase bacterial subunit 4 family.</text>
</comment>
<dbReference type="Proteomes" id="UP000184476">
    <property type="component" value="Unassembled WGS sequence"/>
</dbReference>
<evidence type="ECO:0000256" key="6">
    <source>
        <dbReference type="ARBA" id="ARBA00023136"/>
    </source>
</evidence>
<feature type="transmembrane region" description="Helical" evidence="7">
    <location>
        <begin position="14"/>
        <end position="32"/>
    </location>
</feature>
<evidence type="ECO:0000313" key="8">
    <source>
        <dbReference type="EMBL" id="SHF17934.1"/>
    </source>
</evidence>
<evidence type="ECO:0000256" key="1">
    <source>
        <dbReference type="ARBA" id="ARBA00004651"/>
    </source>
</evidence>
<dbReference type="AlphaFoldDB" id="A0A1M4ZIS6"/>
<dbReference type="Pfam" id="PF03626">
    <property type="entry name" value="COX4_pro"/>
    <property type="match status" value="1"/>
</dbReference>
<dbReference type="EMBL" id="FQVL01000009">
    <property type="protein sequence ID" value="SHF17934.1"/>
    <property type="molecule type" value="Genomic_DNA"/>
</dbReference>
<dbReference type="STRING" id="112248.SAMN05444392_10980"/>
<feature type="transmembrane region" description="Helical" evidence="7">
    <location>
        <begin position="39"/>
        <end position="58"/>
    </location>
</feature>
<keyword evidence="3" id="KW-1003">Cell membrane</keyword>
<dbReference type="GO" id="GO:0015990">
    <property type="term" value="P:electron transport coupled proton transport"/>
    <property type="evidence" value="ECO:0007669"/>
    <property type="project" value="TreeGrafter"/>
</dbReference>
<dbReference type="InterPro" id="IPR050968">
    <property type="entry name" value="Cytochrome_c_oxidase_bac_sub4"/>
</dbReference>
<dbReference type="GO" id="GO:0005886">
    <property type="term" value="C:plasma membrane"/>
    <property type="evidence" value="ECO:0007669"/>
    <property type="project" value="UniProtKB-SubCell"/>
</dbReference>
<comment type="subcellular location">
    <subcellularLocation>
        <location evidence="1">Cell membrane</location>
        <topology evidence="1">Multi-pass membrane protein</topology>
    </subcellularLocation>
</comment>
<evidence type="ECO:0000256" key="4">
    <source>
        <dbReference type="ARBA" id="ARBA00022692"/>
    </source>
</evidence>
<accession>A0A1M4ZIS6</accession>
<reference evidence="8 9" key="1">
    <citation type="submission" date="2016-11" db="EMBL/GenBank/DDBJ databases">
        <authorList>
            <person name="Jaros S."/>
            <person name="Januszkiewicz K."/>
            <person name="Wedrychowicz H."/>
        </authorList>
    </citation>
    <scope>NUCLEOTIDE SEQUENCE [LARGE SCALE GENOMIC DNA]</scope>
    <source>
        <strain evidence="8 9">DSM 44666</strain>
    </source>
</reference>
<evidence type="ECO:0000256" key="7">
    <source>
        <dbReference type="SAM" id="Phobius"/>
    </source>
</evidence>
<dbReference type="RefSeq" id="WP_073155729.1">
    <property type="nucleotide sequence ID" value="NZ_FQVL01000009.1"/>
</dbReference>
<keyword evidence="9" id="KW-1185">Reference proteome</keyword>
<keyword evidence="4 7" id="KW-0812">Transmembrane</keyword>
<evidence type="ECO:0000256" key="2">
    <source>
        <dbReference type="ARBA" id="ARBA00008079"/>
    </source>
</evidence>
<sequence>MANTTKKSGIGKHIISFAFMIALTIAAFYLVINNVVSKGWILPLILILAVIQVILQLFTFMHLDQKGSNYYTFFMIVGIFVAVISAIGIIVM</sequence>
<keyword evidence="6 7" id="KW-0472">Membrane</keyword>
<organism evidence="8 9">
    <name type="scientific">Seinonella peptonophila</name>
    <dbReference type="NCBI Taxonomy" id="112248"/>
    <lineage>
        <taxon>Bacteria</taxon>
        <taxon>Bacillati</taxon>
        <taxon>Bacillota</taxon>
        <taxon>Bacilli</taxon>
        <taxon>Bacillales</taxon>
        <taxon>Thermoactinomycetaceae</taxon>
        <taxon>Seinonella</taxon>
    </lineage>
</organism>
<dbReference type="GO" id="GO:0015078">
    <property type="term" value="F:proton transmembrane transporter activity"/>
    <property type="evidence" value="ECO:0007669"/>
    <property type="project" value="TreeGrafter"/>
</dbReference>
<protein>
    <submittedName>
        <fullName evidence="8">Cytochrome c oxidase subunit 4</fullName>
    </submittedName>
</protein>
<dbReference type="PANTHER" id="PTHR36835">
    <property type="entry name" value="CYTOCHROME BO(3) UBIQUINOL OXIDASE SUBUNIT 4"/>
    <property type="match status" value="1"/>
</dbReference>
<evidence type="ECO:0000256" key="3">
    <source>
        <dbReference type="ARBA" id="ARBA00022475"/>
    </source>
</evidence>
<dbReference type="InterPro" id="IPR005171">
    <property type="entry name" value="Cyt_c_oxidase_su4_prok"/>
</dbReference>
<evidence type="ECO:0000256" key="5">
    <source>
        <dbReference type="ARBA" id="ARBA00022989"/>
    </source>
</evidence>
<dbReference type="GO" id="GO:0009486">
    <property type="term" value="F:cytochrome bo3 ubiquinol oxidase activity"/>
    <property type="evidence" value="ECO:0007669"/>
    <property type="project" value="TreeGrafter"/>
</dbReference>
<evidence type="ECO:0000313" key="9">
    <source>
        <dbReference type="Proteomes" id="UP000184476"/>
    </source>
</evidence>
<gene>
    <name evidence="8" type="ORF">SAMN05444392_10980</name>
</gene>
<dbReference type="GO" id="GO:0019646">
    <property type="term" value="P:aerobic electron transport chain"/>
    <property type="evidence" value="ECO:0007669"/>
    <property type="project" value="TreeGrafter"/>
</dbReference>
<feature type="transmembrane region" description="Helical" evidence="7">
    <location>
        <begin position="70"/>
        <end position="91"/>
    </location>
</feature>
<dbReference type="PANTHER" id="PTHR36835:SF1">
    <property type="entry name" value="CYTOCHROME BO(3) UBIQUINOL OXIDASE SUBUNIT 4"/>
    <property type="match status" value="1"/>
</dbReference>
<dbReference type="OrthoDB" id="2989516at2"/>
<keyword evidence="5 7" id="KW-1133">Transmembrane helix</keyword>